<dbReference type="InterPro" id="IPR052698">
    <property type="entry name" value="MoCofactor_Util/Proc"/>
</dbReference>
<evidence type="ECO:0000313" key="3">
    <source>
        <dbReference type="EMBL" id="MBU3806197.1"/>
    </source>
</evidence>
<comment type="caution">
    <text evidence="3">The sequence shown here is derived from an EMBL/GenBank/DDBJ whole genome shotgun (WGS) entry which is preliminary data.</text>
</comment>
<dbReference type="AlphaFoldDB" id="A0A948WPY2"/>
<proteinExistence type="predicted"/>
<dbReference type="Pfam" id="PF02625">
    <property type="entry name" value="XdhC_CoxI"/>
    <property type="match status" value="1"/>
</dbReference>
<feature type="domain" description="XdhC- CoxI" evidence="1">
    <location>
        <begin position="14"/>
        <end position="76"/>
    </location>
</feature>
<accession>A0A948WPY2</accession>
<dbReference type="Proteomes" id="UP000713596">
    <property type="component" value="Unassembled WGS sequence"/>
</dbReference>
<sequence>MNRMWSNLCKALEQQGAMLMSILHSQGSAPRHAGAQMVLLEDGGQWGTIGGGKIEAVCLVHAAKLLAEKQSDTQTYNLSDAGENSIGMSCGGQVTVEFRYLPMGNQSVEWVTQMVEKLPVGRVLIFGAGHVSQALAALLPALELDYIVVDDRPEFAKEELFPAARQVLCCPMQGAVEKLSPKPEDLMVVVTRGHAHDYEVVCQALNSPVEYIGLMGSRRKVALMQKRWLEDGFTTQQLERISTPIGLDIGAETPAEIAISIAAQLIQVQAQRRPKGGWAKHLIHS</sequence>
<organism evidence="3 4">
    <name type="scientific">Candidatus Allofournierella pullistercoris</name>
    <dbReference type="NCBI Taxonomy" id="2838597"/>
    <lineage>
        <taxon>Bacteria</taxon>
        <taxon>Bacillati</taxon>
        <taxon>Bacillota</taxon>
        <taxon>Clostridia</taxon>
        <taxon>Eubacteriales</taxon>
        <taxon>Oscillospiraceae</taxon>
        <taxon>Allofournierella</taxon>
    </lineage>
</organism>
<dbReference type="InterPro" id="IPR027051">
    <property type="entry name" value="XdhC_Rossmann_dom"/>
</dbReference>
<dbReference type="Gene3D" id="3.40.50.720">
    <property type="entry name" value="NAD(P)-binding Rossmann-like Domain"/>
    <property type="match status" value="1"/>
</dbReference>
<reference evidence="3" key="2">
    <citation type="submission" date="2021-04" db="EMBL/GenBank/DDBJ databases">
        <authorList>
            <person name="Gilroy R."/>
        </authorList>
    </citation>
    <scope>NUCLEOTIDE SEQUENCE</scope>
    <source>
        <strain evidence="3">B5_2728</strain>
    </source>
</reference>
<dbReference type="PANTHER" id="PTHR30388:SF6">
    <property type="entry name" value="XANTHINE DEHYDROGENASE SUBUNIT A-RELATED"/>
    <property type="match status" value="1"/>
</dbReference>
<dbReference type="InterPro" id="IPR014308">
    <property type="entry name" value="Xanthine_DH_XdhC"/>
</dbReference>
<dbReference type="EMBL" id="JAHLFP010000036">
    <property type="protein sequence ID" value="MBU3806197.1"/>
    <property type="molecule type" value="Genomic_DNA"/>
</dbReference>
<feature type="domain" description="XdhC Rossmann" evidence="2">
    <location>
        <begin position="123"/>
        <end position="265"/>
    </location>
</feature>
<gene>
    <name evidence="3" type="primary">xdhC</name>
    <name evidence="3" type="ORF">H9882_04820</name>
</gene>
<name>A0A948WPY2_9FIRM</name>
<dbReference type="PANTHER" id="PTHR30388">
    <property type="entry name" value="ALDEHYDE OXIDOREDUCTASE MOLYBDENUM COFACTOR ASSEMBLY PROTEIN"/>
    <property type="match status" value="1"/>
</dbReference>
<evidence type="ECO:0000313" key="4">
    <source>
        <dbReference type="Proteomes" id="UP000713596"/>
    </source>
</evidence>
<protein>
    <submittedName>
        <fullName evidence="3">Xanthine dehydrogenase accessory protein XdhC</fullName>
    </submittedName>
</protein>
<dbReference type="NCBIfam" id="TIGR02964">
    <property type="entry name" value="xanthine_xdhC"/>
    <property type="match status" value="1"/>
</dbReference>
<dbReference type="Pfam" id="PF13478">
    <property type="entry name" value="XdhC_C"/>
    <property type="match status" value="1"/>
</dbReference>
<reference evidence="3" key="1">
    <citation type="journal article" date="2021" name="PeerJ">
        <title>Extensive microbial diversity within the chicken gut microbiome revealed by metagenomics and culture.</title>
        <authorList>
            <person name="Gilroy R."/>
            <person name="Ravi A."/>
            <person name="Getino M."/>
            <person name="Pursley I."/>
            <person name="Horton D.L."/>
            <person name="Alikhan N.F."/>
            <person name="Baker D."/>
            <person name="Gharbi K."/>
            <person name="Hall N."/>
            <person name="Watson M."/>
            <person name="Adriaenssens E.M."/>
            <person name="Foster-Nyarko E."/>
            <person name="Jarju S."/>
            <person name="Secka A."/>
            <person name="Antonio M."/>
            <person name="Oren A."/>
            <person name="Chaudhuri R.R."/>
            <person name="La Ragione R."/>
            <person name="Hildebrand F."/>
            <person name="Pallen M.J."/>
        </authorList>
    </citation>
    <scope>NUCLEOTIDE SEQUENCE</scope>
    <source>
        <strain evidence="3">B5_2728</strain>
    </source>
</reference>
<dbReference type="InterPro" id="IPR003777">
    <property type="entry name" value="XdhC_CoxI"/>
</dbReference>
<evidence type="ECO:0000259" key="1">
    <source>
        <dbReference type="Pfam" id="PF02625"/>
    </source>
</evidence>
<evidence type="ECO:0000259" key="2">
    <source>
        <dbReference type="Pfam" id="PF13478"/>
    </source>
</evidence>